<accession>A0A2U2CIH3</accession>
<sequence length="176" mass="18742">MTFLRIASVAALALATLSACSNDGEVPRLMNLQSHQDSPDEFSIVPTQPLQAPPDYQSLPTPTPGGGNLVDPDPRAAAVEALGGRISAERTSGVPAADAGLVQYAGRNGLSPDIRATLAAEDEEVRRDGQGRILERMFNSNMYRAAYEDQILDPQAELLRWRAAGVRTPAAPPPPE</sequence>
<reference evidence="3 4" key="1">
    <citation type="submission" date="2018-05" db="EMBL/GenBank/DDBJ databases">
        <title>Pararhodobacter marina sp. nov., isolated from deep-sea water of the Indian Ocean.</title>
        <authorList>
            <person name="Lai Q.Sr."/>
            <person name="Liu X."/>
            <person name="Shao Z."/>
        </authorList>
    </citation>
    <scope>NUCLEOTIDE SEQUENCE [LARGE SCALE GENOMIC DNA]</scope>
    <source>
        <strain evidence="3 4">CIC4N-9</strain>
    </source>
</reference>
<gene>
    <name evidence="3" type="ORF">C4N9_01100</name>
</gene>
<feature type="chain" id="PRO_5015674712" evidence="2">
    <location>
        <begin position="22"/>
        <end position="176"/>
    </location>
</feature>
<dbReference type="Proteomes" id="UP000244940">
    <property type="component" value="Unassembled WGS sequence"/>
</dbReference>
<organism evidence="3 4">
    <name type="scientific">Pararhodobacter marinus</name>
    <dbReference type="NCBI Taxonomy" id="2184063"/>
    <lineage>
        <taxon>Bacteria</taxon>
        <taxon>Pseudomonadati</taxon>
        <taxon>Pseudomonadota</taxon>
        <taxon>Alphaproteobacteria</taxon>
        <taxon>Rhodobacterales</taxon>
        <taxon>Paracoccaceae</taxon>
        <taxon>Pararhodobacter</taxon>
    </lineage>
</organism>
<name>A0A2U2CIH3_9RHOB</name>
<protein>
    <submittedName>
        <fullName evidence="3">DUF3035 domain-containing protein</fullName>
    </submittedName>
</protein>
<dbReference type="AlphaFoldDB" id="A0A2U2CIH3"/>
<evidence type="ECO:0000256" key="2">
    <source>
        <dbReference type="SAM" id="SignalP"/>
    </source>
</evidence>
<evidence type="ECO:0000256" key="1">
    <source>
        <dbReference type="SAM" id="MobiDB-lite"/>
    </source>
</evidence>
<comment type="caution">
    <text evidence="3">The sequence shown here is derived from an EMBL/GenBank/DDBJ whole genome shotgun (WGS) entry which is preliminary data.</text>
</comment>
<evidence type="ECO:0000313" key="3">
    <source>
        <dbReference type="EMBL" id="PWE31641.1"/>
    </source>
</evidence>
<dbReference type="EMBL" id="QEYD01000001">
    <property type="protein sequence ID" value="PWE31641.1"/>
    <property type="molecule type" value="Genomic_DNA"/>
</dbReference>
<dbReference type="PROSITE" id="PS51257">
    <property type="entry name" value="PROKAR_LIPOPROTEIN"/>
    <property type="match status" value="1"/>
</dbReference>
<keyword evidence="4" id="KW-1185">Reference proteome</keyword>
<dbReference type="Pfam" id="PF11233">
    <property type="entry name" value="DUF3035"/>
    <property type="match status" value="1"/>
</dbReference>
<evidence type="ECO:0000313" key="4">
    <source>
        <dbReference type="Proteomes" id="UP000244940"/>
    </source>
</evidence>
<proteinExistence type="predicted"/>
<dbReference type="GeneID" id="94363475"/>
<dbReference type="OrthoDB" id="7876689at2"/>
<dbReference type="RefSeq" id="WP_109531442.1">
    <property type="nucleotide sequence ID" value="NZ_CAXPUO010000052.1"/>
</dbReference>
<keyword evidence="2" id="KW-0732">Signal</keyword>
<dbReference type="InterPro" id="IPR021395">
    <property type="entry name" value="DUF3035"/>
</dbReference>
<feature type="signal peptide" evidence="2">
    <location>
        <begin position="1"/>
        <end position="21"/>
    </location>
</feature>
<feature type="region of interest" description="Disordered" evidence="1">
    <location>
        <begin position="35"/>
        <end position="73"/>
    </location>
</feature>